<evidence type="ECO:0000313" key="3">
    <source>
        <dbReference type="EMBL" id="KZZ97625.1"/>
    </source>
</evidence>
<organism evidence="3 4">
    <name type="scientific">Moelleriella libera RCEF 2490</name>
    <dbReference type="NCBI Taxonomy" id="1081109"/>
    <lineage>
        <taxon>Eukaryota</taxon>
        <taxon>Fungi</taxon>
        <taxon>Dikarya</taxon>
        <taxon>Ascomycota</taxon>
        <taxon>Pezizomycotina</taxon>
        <taxon>Sordariomycetes</taxon>
        <taxon>Hypocreomycetidae</taxon>
        <taxon>Hypocreales</taxon>
        <taxon>Clavicipitaceae</taxon>
        <taxon>Moelleriella</taxon>
    </lineage>
</organism>
<protein>
    <recommendedName>
        <fullName evidence="2">T6SS Phospholipase effector Tle1-like catalytic domain-containing protein</fullName>
    </recommendedName>
</protein>
<dbReference type="PANTHER" id="PTHR33840:SF1">
    <property type="entry name" value="TLE1 PHOSPHOLIPASE DOMAIN-CONTAINING PROTEIN"/>
    <property type="match status" value="1"/>
</dbReference>
<feature type="region of interest" description="Disordered" evidence="1">
    <location>
        <begin position="165"/>
        <end position="185"/>
    </location>
</feature>
<reference evidence="3 4" key="1">
    <citation type="journal article" date="2016" name="Genome Biol. Evol.">
        <title>Divergent and convergent evolution of fungal pathogenicity.</title>
        <authorList>
            <person name="Shang Y."/>
            <person name="Xiao G."/>
            <person name="Zheng P."/>
            <person name="Cen K."/>
            <person name="Zhan S."/>
            <person name="Wang C."/>
        </authorList>
    </citation>
    <scope>NUCLEOTIDE SEQUENCE [LARGE SCALE GENOMIC DNA]</scope>
    <source>
        <strain evidence="3 4">RCEF 2490</strain>
    </source>
</reference>
<dbReference type="AlphaFoldDB" id="A0A168DDK2"/>
<dbReference type="InterPro" id="IPR018712">
    <property type="entry name" value="Tle1-like_cat"/>
</dbReference>
<sequence>MSAEISKPKHGKKRLIVCCDGTWMNSDYGFVKSGPFGDKGTLQVPSNVTRISRCFKRRCADGTLQIISYQSGVGTGSNLLDNITGGAFGIGLAERAEKRVRETYAHLCANYSDGDEIFLVGFSRGAFTARSVAGMIGQLGLLTREGVEHFYPIFKDMQNWQNDDYDDPFPTVPFRDKPKGPDADDEYRQRLEKLGFTRVTQASGDLIKVKAWHDTALSDRIEHAFQALALDETRAPFSPAVWERRKTDTTDLRQVWFPGNHGNCGGGWDDQGIANCTLAWMMDQMASVGVEFDTTSLKRVIDRNNAFYESLPPQVKRTRTGRRVRHWAVEQIHRGNTPLRPWALGAIRNTGGLLYAISGRTVRTPGMYKQVDRKTTKRKDEFLQQTSERVHSSVRVRLACQGLGLDDKAVWKCEALADWRLKRAVFAQDRDDEPIQPGENSSSSSSSSSRPYDRYQGQPSREGWMWAYEGDEPNTCKQKIMVEERLGPHEQYLLELTGGKPNVYEFADRSASHGKRREVSKHASHTY</sequence>
<feature type="region of interest" description="Disordered" evidence="1">
    <location>
        <begin position="508"/>
        <end position="527"/>
    </location>
</feature>
<evidence type="ECO:0000256" key="1">
    <source>
        <dbReference type="SAM" id="MobiDB-lite"/>
    </source>
</evidence>
<feature type="compositionally biased region" description="Basic and acidic residues" evidence="1">
    <location>
        <begin position="174"/>
        <end position="185"/>
    </location>
</feature>
<dbReference type="STRING" id="1081109.A0A168DDK2"/>
<feature type="domain" description="T6SS Phospholipase effector Tle1-like catalytic" evidence="2">
    <location>
        <begin position="13"/>
        <end position="284"/>
    </location>
</feature>
<dbReference type="InterPro" id="IPR029058">
    <property type="entry name" value="AB_hydrolase_fold"/>
</dbReference>
<comment type="caution">
    <text evidence="3">The sequence shown here is derived from an EMBL/GenBank/DDBJ whole genome shotgun (WGS) entry which is preliminary data.</text>
</comment>
<proteinExistence type="predicted"/>
<keyword evidence="4" id="KW-1185">Reference proteome</keyword>
<dbReference type="EMBL" id="AZGY01000006">
    <property type="protein sequence ID" value="KZZ97625.1"/>
    <property type="molecule type" value="Genomic_DNA"/>
</dbReference>
<dbReference type="PANTHER" id="PTHR33840">
    <property type="match status" value="1"/>
</dbReference>
<dbReference type="OrthoDB" id="3057168at2759"/>
<accession>A0A168DDK2</accession>
<dbReference type="Proteomes" id="UP000078544">
    <property type="component" value="Unassembled WGS sequence"/>
</dbReference>
<feature type="region of interest" description="Disordered" evidence="1">
    <location>
        <begin position="430"/>
        <end position="458"/>
    </location>
</feature>
<dbReference type="SUPFAM" id="SSF53474">
    <property type="entry name" value="alpha/beta-Hydrolases"/>
    <property type="match status" value="1"/>
</dbReference>
<evidence type="ECO:0000313" key="4">
    <source>
        <dbReference type="Proteomes" id="UP000078544"/>
    </source>
</evidence>
<gene>
    <name evidence="3" type="ORF">AAL_03589</name>
</gene>
<name>A0A168DDK2_9HYPO</name>
<feature type="compositionally biased region" description="Basic residues" evidence="1">
    <location>
        <begin position="512"/>
        <end position="527"/>
    </location>
</feature>
<dbReference type="Pfam" id="PF09994">
    <property type="entry name" value="T6SS_Tle1-like_cat"/>
    <property type="match status" value="1"/>
</dbReference>
<evidence type="ECO:0000259" key="2">
    <source>
        <dbReference type="Pfam" id="PF09994"/>
    </source>
</evidence>